<evidence type="ECO:0000313" key="2">
    <source>
        <dbReference type="EMBL" id="MFD2323440.1"/>
    </source>
</evidence>
<proteinExistence type="predicted"/>
<dbReference type="Proteomes" id="UP001597287">
    <property type="component" value="Unassembled WGS sequence"/>
</dbReference>
<keyword evidence="1" id="KW-0812">Transmembrane</keyword>
<name>A0ABW5EZ92_9BURK</name>
<keyword evidence="3" id="KW-1185">Reference proteome</keyword>
<protein>
    <submittedName>
        <fullName evidence="2">Uncharacterized protein</fullName>
    </submittedName>
</protein>
<feature type="transmembrane region" description="Helical" evidence="1">
    <location>
        <begin position="12"/>
        <end position="35"/>
    </location>
</feature>
<evidence type="ECO:0000256" key="1">
    <source>
        <dbReference type="SAM" id="Phobius"/>
    </source>
</evidence>
<dbReference type="EMBL" id="JBHUIG010000054">
    <property type="protein sequence ID" value="MFD2323440.1"/>
    <property type="molecule type" value="Genomic_DNA"/>
</dbReference>
<gene>
    <name evidence="2" type="ORF">ACFSPV_32635</name>
</gene>
<organism evidence="2 3">
    <name type="scientific">Delftia deserti</name>
    <dbReference type="NCBI Taxonomy" id="1651218"/>
    <lineage>
        <taxon>Bacteria</taxon>
        <taxon>Pseudomonadati</taxon>
        <taxon>Pseudomonadota</taxon>
        <taxon>Betaproteobacteria</taxon>
        <taxon>Burkholderiales</taxon>
        <taxon>Comamonadaceae</taxon>
        <taxon>Delftia</taxon>
    </lineage>
</organism>
<keyword evidence="1" id="KW-0472">Membrane</keyword>
<accession>A0ABW5EZ92</accession>
<reference evidence="3" key="1">
    <citation type="journal article" date="2019" name="Int. J. Syst. Evol. Microbiol.">
        <title>The Global Catalogue of Microorganisms (GCM) 10K type strain sequencing project: providing services to taxonomists for standard genome sequencing and annotation.</title>
        <authorList>
            <consortium name="The Broad Institute Genomics Platform"/>
            <consortium name="The Broad Institute Genome Sequencing Center for Infectious Disease"/>
            <person name="Wu L."/>
            <person name="Ma J."/>
        </authorList>
    </citation>
    <scope>NUCLEOTIDE SEQUENCE [LARGE SCALE GENOMIC DNA]</scope>
    <source>
        <strain evidence="3">CCUG 62793</strain>
    </source>
</reference>
<sequence length="121" mass="12991">MREARRPASSEAAARAGQAGGLGAAMILGAGVFLLHSVTIHAQKIHMLAFDPLAAVDAGSDPFCQLEIPYQCFNSSATTDATTNFAGHLFLLFRVHDTGWHRPACAGKWLFGLNSMRINHL</sequence>
<keyword evidence="1" id="KW-1133">Transmembrane helix</keyword>
<evidence type="ECO:0000313" key="3">
    <source>
        <dbReference type="Proteomes" id="UP001597287"/>
    </source>
</evidence>
<comment type="caution">
    <text evidence="2">The sequence shown here is derived from an EMBL/GenBank/DDBJ whole genome shotgun (WGS) entry which is preliminary data.</text>
</comment>
<dbReference type="RefSeq" id="WP_224986162.1">
    <property type="nucleotide sequence ID" value="NZ_JBHSIH010000001.1"/>
</dbReference>